<protein>
    <submittedName>
        <fullName evidence="1">Uncharacterized protein</fullName>
    </submittedName>
</protein>
<dbReference type="Gramene" id="FCD_00008154-RA">
    <property type="protein sequence ID" value="FCD_00008154-RA:cds"/>
    <property type="gene ID" value="FCD_00008154"/>
</dbReference>
<reference evidence="1" key="1">
    <citation type="submission" date="2023-07" db="EMBL/GenBank/DDBJ databases">
        <title>draft genome sequence of fig (Ficus carica).</title>
        <authorList>
            <person name="Takahashi T."/>
            <person name="Nishimura K."/>
        </authorList>
    </citation>
    <scope>NUCLEOTIDE SEQUENCE</scope>
</reference>
<dbReference type="Proteomes" id="UP001187192">
    <property type="component" value="Unassembled WGS sequence"/>
</dbReference>
<dbReference type="AlphaFoldDB" id="A0AA88AVM0"/>
<evidence type="ECO:0000313" key="2">
    <source>
        <dbReference type="Proteomes" id="UP001187192"/>
    </source>
</evidence>
<comment type="caution">
    <text evidence="1">The sequence shown here is derived from an EMBL/GenBank/DDBJ whole genome shotgun (WGS) entry which is preliminary data.</text>
</comment>
<proteinExistence type="predicted"/>
<gene>
    <name evidence="1" type="ORF">TIFTF001_022246</name>
</gene>
<evidence type="ECO:0000313" key="1">
    <source>
        <dbReference type="EMBL" id="GMN53101.1"/>
    </source>
</evidence>
<name>A0AA88AVM0_FICCA</name>
<keyword evidence="2" id="KW-1185">Reference proteome</keyword>
<dbReference type="EMBL" id="BTGU01000044">
    <property type="protein sequence ID" value="GMN53101.1"/>
    <property type="molecule type" value="Genomic_DNA"/>
</dbReference>
<sequence>MNERIRSTESIDNEFEVVRQWTTSAIEVDILITERNGMGVSRMSPIRGRRWEKD</sequence>
<accession>A0AA88AVM0</accession>
<organism evidence="1 2">
    <name type="scientific">Ficus carica</name>
    <name type="common">Common fig</name>
    <dbReference type="NCBI Taxonomy" id="3494"/>
    <lineage>
        <taxon>Eukaryota</taxon>
        <taxon>Viridiplantae</taxon>
        <taxon>Streptophyta</taxon>
        <taxon>Embryophyta</taxon>
        <taxon>Tracheophyta</taxon>
        <taxon>Spermatophyta</taxon>
        <taxon>Magnoliopsida</taxon>
        <taxon>eudicotyledons</taxon>
        <taxon>Gunneridae</taxon>
        <taxon>Pentapetalae</taxon>
        <taxon>rosids</taxon>
        <taxon>fabids</taxon>
        <taxon>Rosales</taxon>
        <taxon>Moraceae</taxon>
        <taxon>Ficeae</taxon>
        <taxon>Ficus</taxon>
    </lineage>
</organism>